<feature type="region of interest" description="Disordered" evidence="2">
    <location>
        <begin position="304"/>
        <end position="487"/>
    </location>
</feature>
<protein>
    <recommendedName>
        <fullName evidence="3">CCHC-type domain-containing protein</fullName>
    </recommendedName>
</protein>
<keyword evidence="1" id="KW-0862">Zinc</keyword>
<proteinExistence type="predicted"/>
<dbReference type="Pfam" id="PF14111">
    <property type="entry name" value="DUF4283"/>
    <property type="match status" value="1"/>
</dbReference>
<evidence type="ECO:0000256" key="2">
    <source>
        <dbReference type="SAM" id="MobiDB-lite"/>
    </source>
</evidence>
<dbReference type="InterPro" id="IPR025558">
    <property type="entry name" value="DUF4283"/>
</dbReference>
<dbReference type="EMBL" id="JAKUCV010001801">
    <property type="protein sequence ID" value="KAJ4845013.1"/>
    <property type="molecule type" value="Genomic_DNA"/>
</dbReference>
<dbReference type="GO" id="GO:0008270">
    <property type="term" value="F:zinc ion binding"/>
    <property type="evidence" value="ECO:0007669"/>
    <property type="project" value="UniProtKB-KW"/>
</dbReference>
<evidence type="ECO:0000313" key="4">
    <source>
        <dbReference type="EMBL" id="KAJ4845013.1"/>
    </source>
</evidence>
<feature type="region of interest" description="Disordered" evidence="2">
    <location>
        <begin position="257"/>
        <end position="284"/>
    </location>
</feature>
<feature type="compositionally biased region" description="Low complexity" evidence="2">
    <location>
        <begin position="421"/>
        <end position="451"/>
    </location>
</feature>
<accession>A0A9Q0G7H0</accession>
<keyword evidence="1" id="KW-0479">Metal-binding</keyword>
<dbReference type="PROSITE" id="PS50158">
    <property type="entry name" value="ZF_CCHC"/>
    <property type="match status" value="1"/>
</dbReference>
<dbReference type="AlphaFoldDB" id="A0A9Q0G7H0"/>
<sequence length="512" mass="56105">MAASSSTTHQDKGKGLADTEVPEDVLFLDDHGLDVEEPRFFLLAKVLGTKHLNPKAFTNVMRGLWGPTKGLEITQLERSLFLLQFKSKRDVQAVLRGEPWSFDKRLIVLKQVSGDEQFTEVPMHHCSFWAKIYDVPMTFRNDRHMALIAGRLGTFCSFDERGAVGWGCFVRVRVTLDIDLPLKKVIRSRSSQSENLIFPVKFENLPNYCYGCGLIGHLVRECDIWSGSDSDDEPSYPFGDDLRASPTRPFVSQIIRDHPMPNRPVSRSPVLHNHPNLDVPTQPIDPAIQDTLVQQVVSSLTLENLHPPPTLSVSPPSSTSHPRVSISSPKPYTPSPPSAPVTKHLPLPSPTPPITAPTTPLPPPLSLDTIPTTTDTIPTPTPLPQTPQPFRDITNLPSFSPGVISPNAATKNKTKKTPRKLSISNSANTSLSSPSASSPPLHSPSLNHSPSQAALNSPSSILKKSWRRLPRAALPTTSSSDSGLGSKRQMDLVDVENLSASALSFRVYVATR</sequence>
<dbReference type="InterPro" id="IPR040256">
    <property type="entry name" value="At4g02000-like"/>
</dbReference>
<feature type="domain" description="CCHC-type" evidence="3">
    <location>
        <begin position="209"/>
        <end position="222"/>
    </location>
</feature>
<dbReference type="PRINTS" id="PR01217">
    <property type="entry name" value="PRICHEXTENSN"/>
</dbReference>
<comment type="caution">
    <text evidence="4">The sequence shown here is derived from an EMBL/GenBank/DDBJ whole genome shotgun (WGS) entry which is preliminary data.</text>
</comment>
<evidence type="ECO:0000259" key="3">
    <source>
        <dbReference type="PROSITE" id="PS50158"/>
    </source>
</evidence>
<reference evidence="4" key="1">
    <citation type="submission" date="2022-02" db="EMBL/GenBank/DDBJ databases">
        <authorList>
            <person name="Henning P.M."/>
            <person name="McCubbin A.G."/>
            <person name="Shore J.S."/>
        </authorList>
    </citation>
    <scope>NUCLEOTIDE SEQUENCE</scope>
    <source>
        <strain evidence="4">F60SS</strain>
        <tissue evidence="4">Leaves</tissue>
    </source>
</reference>
<dbReference type="Proteomes" id="UP001141552">
    <property type="component" value="Unassembled WGS sequence"/>
</dbReference>
<keyword evidence="5" id="KW-1185">Reference proteome</keyword>
<dbReference type="PANTHER" id="PTHR31286">
    <property type="entry name" value="GLYCINE-RICH CELL WALL STRUCTURAL PROTEIN 1.8-LIKE"/>
    <property type="match status" value="1"/>
</dbReference>
<keyword evidence="1" id="KW-0863">Zinc-finger</keyword>
<evidence type="ECO:0000256" key="1">
    <source>
        <dbReference type="PROSITE-ProRule" id="PRU00047"/>
    </source>
</evidence>
<feature type="compositionally biased region" description="Polar residues" evidence="2">
    <location>
        <begin position="452"/>
        <end position="462"/>
    </location>
</feature>
<feature type="compositionally biased region" description="Low complexity" evidence="2">
    <location>
        <begin position="366"/>
        <end position="378"/>
    </location>
</feature>
<feature type="compositionally biased region" description="Low complexity" evidence="2">
    <location>
        <begin position="311"/>
        <end position="330"/>
    </location>
</feature>
<dbReference type="InterPro" id="IPR001878">
    <property type="entry name" value="Znf_CCHC"/>
</dbReference>
<organism evidence="4 5">
    <name type="scientific">Turnera subulata</name>
    <dbReference type="NCBI Taxonomy" id="218843"/>
    <lineage>
        <taxon>Eukaryota</taxon>
        <taxon>Viridiplantae</taxon>
        <taxon>Streptophyta</taxon>
        <taxon>Embryophyta</taxon>
        <taxon>Tracheophyta</taxon>
        <taxon>Spermatophyta</taxon>
        <taxon>Magnoliopsida</taxon>
        <taxon>eudicotyledons</taxon>
        <taxon>Gunneridae</taxon>
        <taxon>Pentapetalae</taxon>
        <taxon>rosids</taxon>
        <taxon>fabids</taxon>
        <taxon>Malpighiales</taxon>
        <taxon>Passifloraceae</taxon>
        <taxon>Turnera</taxon>
    </lineage>
</organism>
<name>A0A9Q0G7H0_9ROSI</name>
<evidence type="ECO:0000313" key="5">
    <source>
        <dbReference type="Proteomes" id="UP001141552"/>
    </source>
</evidence>
<dbReference type="PANTHER" id="PTHR31286:SF167">
    <property type="entry name" value="OS09G0268800 PROTEIN"/>
    <property type="match status" value="1"/>
</dbReference>
<gene>
    <name evidence="4" type="ORF">Tsubulata_037829</name>
</gene>
<reference evidence="4" key="2">
    <citation type="journal article" date="2023" name="Plants (Basel)">
        <title>Annotation of the Turnera subulata (Passifloraceae) Draft Genome Reveals the S-Locus Evolved after the Divergence of Turneroideae from Passifloroideae in a Stepwise Manner.</title>
        <authorList>
            <person name="Henning P.M."/>
            <person name="Roalson E.H."/>
            <person name="Mir W."/>
            <person name="McCubbin A.G."/>
            <person name="Shore J.S."/>
        </authorList>
    </citation>
    <scope>NUCLEOTIDE SEQUENCE</scope>
    <source>
        <strain evidence="4">F60SS</strain>
    </source>
</reference>
<feature type="compositionally biased region" description="Pro residues" evidence="2">
    <location>
        <begin position="347"/>
        <end position="365"/>
    </location>
</feature>
<dbReference type="GO" id="GO:0003676">
    <property type="term" value="F:nucleic acid binding"/>
    <property type="evidence" value="ECO:0007669"/>
    <property type="project" value="InterPro"/>
</dbReference>
<dbReference type="OrthoDB" id="1939268at2759"/>